<dbReference type="OrthoDB" id="1198660at2"/>
<dbReference type="Proteomes" id="UP000516764">
    <property type="component" value="Chromosome"/>
</dbReference>
<dbReference type="AlphaFoldDB" id="A0A7L8AJ24"/>
<dbReference type="NCBIfam" id="TIGR04183">
    <property type="entry name" value="Por_Secre_tail"/>
    <property type="match status" value="1"/>
</dbReference>
<gene>
    <name evidence="4" type="ORF">H9I45_06035</name>
</gene>
<evidence type="ECO:0000313" key="5">
    <source>
        <dbReference type="Proteomes" id="UP000516764"/>
    </source>
</evidence>
<sequence>MKKTTLIILLMFVPFFGFSQTFNFTNDAEGWTTSSADLTVNATSVTLTTNGGTNPLLTNSTANIDAEINKIAAITVKVSENGPTLMRVSFPKAPSGRVYKNVIISKNDSEFKTYYIDVSNAQWAGKVNDVKVHFKDDSSTANNGTNHTSTGETVEFDSIEFINEIPKVEKNSYTFDTDAENWEELDASVVVSAGVLTITPVAGESSKIIQSINNVNATTNKFVHIVYNNKSATNNQIRFQFKSSADNYASVTGANKSMNTSTTDFETLTFDLSEKAEWTGLAQDFQIVIRDTENGNKASAGDLQIDSVTFSSSASLGVNDEVTFANSLSIYPNPASNNLYINTDTTISKVQIFNLLGKKVIETTTLSNKSLDVSGLNGGVYLIKVFNSVNKTATQKLIIN</sequence>
<dbReference type="Pfam" id="PF18962">
    <property type="entry name" value="Por_Secre_tail"/>
    <property type="match status" value="1"/>
</dbReference>
<dbReference type="InterPro" id="IPR026444">
    <property type="entry name" value="Secre_tail"/>
</dbReference>
<keyword evidence="5" id="KW-1185">Reference proteome</keyword>
<feature type="signal peptide" evidence="2">
    <location>
        <begin position="1"/>
        <end position="19"/>
    </location>
</feature>
<reference evidence="4 5" key="1">
    <citation type="journal article" date="2016" name="Int. J. Syst. Evol. Microbiol.">
        <title>Polaribacter haliotis sp. nov., isolated from the gut of abalone Haliotis discus hannai.</title>
        <authorList>
            <person name="Kim Y.O."/>
            <person name="Park I.S."/>
            <person name="Park S."/>
            <person name="Nam B.H."/>
            <person name="Park J.M."/>
            <person name="Kim D.G."/>
            <person name="Yoon J.H."/>
        </authorList>
    </citation>
    <scope>NUCLEOTIDE SEQUENCE [LARGE SCALE GENOMIC DNA]</scope>
    <source>
        <strain evidence="4 5">KCTC 52418</strain>
    </source>
</reference>
<feature type="chain" id="PRO_5032633754" evidence="2">
    <location>
        <begin position="20"/>
        <end position="400"/>
    </location>
</feature>
<organism evidence="4 5">
    <name type="scientific">Polaribacter haliotis</name>
    <dbReference type="NCBI Taxonomy" id="1888915"/>
    <lineage>
        <taxon>Bacteria</taxon>
        <taxon>Pseudomonadati</taxon>
        <taxon>Bacteroidota</taxon>
        <taxon>Flavobacteriia</taxon>
        <taxon>Flavobacteriales</taxon>
        <taxon>Flavobacteriaceae</taxon>
    </lineage>
</organism>
<keyword evidence="1 2" id="KW-0732">Signal</keyword>
<evidence type="ECO:0000313" key="4">
    <source>
        <dbReference type="EMBL" id="QOD62002.1"/>
    </source>
</evidence>
<name>A0A7L8AJ24_9FLAO</name>
<dbReference type="KEGG" id="phal:H9I45_06035"/>
<dbReference type="EMBL" id="CP061813">
    <property type="protein sequence ID" value="QOD62002.1"/>
    <property type="molecule type" value="Genomic_DNA"/>
</dbReference>
<proteinExistence type="predicted"/>
<protein>
    <submittedName>
        <fullName evidence="4">T9SS type A sorting domain-containing protein</fullName>
    </submittedName>
</protein>
<evidence type="ECO:0000259" key="3">
    <source>
        <dbReference type="Pfam" id="PF18962"/>
    </source>
</evidence>
<evidence type="ECO:0000256" key="1">
    <source>
        <dbReference type="ARBA" id="ARBA00022729"/>
    </source>
</evidence>
<dbReference type="RefSeq" id="WP_088353180.1">
    <property type="nucleotide sequence ID" value="NZ_CP061813.1"/>
</dbReference>
<evidence type="ECO:0000256" key="2">
    <source>
        <dbReference type="SAM" id="SignalP"/>
    </source>
</evidence>
<accession>A0A7L8AJ24</accession>
<feature type="domain" description="Secretion system C-terminal sorting" evidence="3">
    <location>
        <begin position="330"/>
        <end position="399"/>
    </location>
</feature>